<sequence length="387" mass="41181">MARRVWLAGHRWLALGLGGILILSGLTGALLVVARPLDRALHPALFVAEGDPAARPQAWESLRRTLAAEFGPRASFTFGPPRAAGETLQVRVRAGQWRGTLYLDPASGREQGRRGEQEGVVAIVHTLHSALMLGQTGKAILAVTALAYLVLMISGLVVWWPRKWPPSLRIAFDKGVLRALFDLHRNGGAVLALLLAVSIATGAYLAWRPIGNWITLAAGEQRVLAPRLPAAPERLATPKPSAATGGGPASASLDAMAAAALAAFPEGRIGFILYTPNLDRPMAIRLRVPDDPHPNGRSTVWLDPRDGRVLAAQRWDALDAGTRINSVVYPLHTGELFGAPGEAIVALAGLALGGVGISGIWLWWRRRAVKQRAVRTAAGRPGAATPP</sequence>
<dbReference type="OrthoDB" id="7238323at2"/>
<dbReference type="Pfam" id="PF03929">
    <property type="entry name" value="PepSY_TM"/>
    <property type="match status" value="1"/>
</dbReference>
<dbReference type="Proteomes" id="UP000217005">
    <property type="component" value="Unassembled WGS sequence"/>
</dbReference>
<organism evidence="2 3">
    <name type="scientific">Bordetella genomosp. 1</name>
    <dbReference type="NCBI Taxonomy" id="1395607"/>
    <lineage>
        <taxon>Bacteria</taxon>
        <taxon>Pseudomonadati</taxon>
        <taxon>Pseudomonadota</taxon>
        <taxon>Betaproteobacteria</taxon>
        <taxon>Burkholderiales</taxon>
        <taxon>Alcaligenaceae</taxon>
        <taxon>Bordetella</taxon>
    </lineage>
</organism>
<feature type="transmembrane region" description="Helical" evidence="1">
    <location>
        <begin position="188"/>
        <end position="207"/>
    </location>
</feature>
<feature type="transmembrane region" description="Helical" evidence="1">
    <location>
        <begin position="12"/>
        <end position="34"/>
    </location>
</feature>
<reference evidence="2 3" key="1">
    <citation type="submission" date="2017-05" db="EMBL/GenBank/DDBJ databases">
        <title>Complete and WGS of Bordetella genogroups.</title>
        <authorList>
            <person name="Spilker T."/>
            <person name="LiPuma J."/>
        </authorList>
    </citation>
    <scope>NUCLEOTIDE SEQUENCE [LARGE SCALE GENOMIC DNA]</scope>
    <source>
        <strain evidence="2 3">AU17610</strain>
    </source>
</reference>
<accession>A0A261SEI0</accession>
<dbReference type="PANTHER" id="PTHR34219">
    <property type="entry name" value="IRON-REGULATED INNER MEMBRANE PROTEIN-RELATED"/>
    <property type="match status" value="1"/>
</dbReference>
<evidence type="ECO:0000313" key="3">
    <source>
        <dbReference type="Proteomes" id="UP000217005"/>
    </source>
</evidence>
<comment type="caution">
    <text evidence="2">The sequence shown here is derived from an EMBL/GenBank/DDBJ whole genome shotgun (WGS) entry which is preliminary data.</text>
</comment>
<evidence type="ECO:0000313" key="2">
    <source>
        <dbReference type="EMBL" id="OZI35481.1"/>
    </source>
</evidence>
<dbReference type="EMBL" id="NEVL01000003">
    <property type="protein sequence ID" value="OZI35481.1"/>
    <property type="molecule type" value="Genomic_DNA"/>
</dbReference>
<gene>
    <name evidence="2" type="ORF">CEG14_10375</name>
</gene>
<dbReference type="RefSeq" id="WP_094826290.1">
    <property type="nucleotide sequence ID" value="NZ_NEVL01000003.1"/>
</dbReference>
<dbReference type="AlphaFoldDB" id="A0A261SEI0"/>
<keyword evidence="1" id="KW-1133">Transmembrane helix</keyword>
<feature type="transmembrane region" description="Helical" evidence="1">
    <location>
        <begin position="139"/>
        <end position="160"/>
    </location>
</feature>
<feature type="transmembrane region" description="Helical" evidence="1">
    <location>
        <begin position="343"/>
        <end position="364"/>
    </location>
</feature>
<dbReference type="InterPro" id="IPR005625">
    <property type="entry name" value="PepSY-ass_TM"/>
</dbReference>
<name>A0A261SEI0_9BORD</name>
<evidence type="ECO:0000256" key="1">
    <source>
        <dbReference type="SAM" id="Phobius"/>
    </source>
</evidence>
<evidence type="ECO:0008006" key="4">
    <source>
        <dbReference type="Google" id="ProtNLM"/>
    </source>
</evidence>
<protein>
    <recommendedName>
        <fullName evidence="4">Peptidase</fullName>
    </recommendedName>
</protein>
<keyword evidence="1" id="KW-0472">Membrane</keyword>
<proteinExistence type="predicted"/>
<keyword evidence="1" id="KW-0812">Transmembrane</keyword>